<feature type="domain" description="Aminotransferase class V" evidence="6">
    <location>
        <begin position="92"/>
        <end position="325"/>
    </location>
</feature>
<dbReference type="SUPFAM" id="SSF53383">
    <property type="entry name" value="PLP-dependent transferases"/>
    <property type="match status" value="1"/>
</dbReference>
<dbReference type="GO" id="GO:0004760">
    <property type="term" value="F:L-serine-pyruvate transaminase activity"/>
    <property type="evidence" value="ECO:0007669"/>
    <property type="project" value="TreeGrafter"/>
</dbReference>
<keyword evidence="3 5" id="KW-0663">Pyridoxal phosphate</keyword>
<feature type="modified residue" description="N6-(pyridoxal phosphate)lysine" evidence="5">
    <location>
        <position position="188"/>
    </location>
</feature>
<dbReference type="PANTHER" id="PTHR21152:SF40">
    <property type="entry name" value="ALANINE--GLYOXYLATE AMINOTRANSFERASE"/>
    <property type="match status" value="1"/>
</dbReference>
<keyword evidence="7" id="KW-0032">Aminotransferase</keyword>
<dbReference type="InterPro" id="IPR024169">
    <property type="entry name" value="SP_NH2Trfase/AEP_transaminase"/>
</dbReference>
<accession>A0A6M4IPI3</accession>
<dbReference type="InterPro" id="IPR015424">
    <property type="entry name" value="PyrdxlP-dep_Trfase"/>
</dbReference>
<feature type="binding site" evidence="4">
    <location>
        <position position="337"/>
    </location>
    <ligand>
        <name>substrate</name>
    </ligand>
</feature>
<dbReference type="KEGG" id="ggr:HKW67_14540"/>
<dbReference type="Gene3D" id="3.40.640.10">
    <property type="entry name" value="Type I PLP-dependent aspartate aminotransferase-like (Major domain)"/>
    <property type="match status" value="1"/>
</dbReference>
<organism evidence="7 8">
    <name type="scientific">Gemmatimonas groenlandica</name>
    <dbReference type="NCBI Taxonomy" id="2732249"/>
    <lineage>
        <taxon>Bacteria</taxon>
        <taxon>Pseudomonadati</taxon>
        <taxon>Gemmatimonadota</taxon>
        <taxon>Gemmatimonadia</taxon>
        <taxon>Gemmatimonadales</taxon>
        <taxon>Gemmatimonadaceae</taxon>
        <taxon>Gemmatimonas</taxon>
    </lineage>
</organism>
<evidence type="ECO:0000256" key="3">
    <source>
        <dbReference type="ARBA" id="ARBA00022898"/>
    </source>
</evidence>
<comment type="cofactor">
    <cofactor evidence="1 5">
        <name>pyridoxal 5'-phosphate</name>
        <dbReference type="ChEBI" id="CHEBI:597326"/>
    </cofactor>
</comment>
<keyword evidence="7" id="KW-0808">Transferase</keyword>
<dbReference type="EMBL" id="CP053085">
    <property type="protein sequence ID" value="QJR36640.1"/>
    <property type="molecule type" value="Genomic_DNA"/>
</dbReference>
<dbReference type="InterPro" id="IPR015421">
    <property type="entry name" value="PyrdxlP-dep_Trfase_major"/>
</dbReference>
<evidence type="ECO:0000256" key="2">
    <source>
        <dbReference type="ARBA" id="ARBA00009236"/>
    </source>
</evidence>
<evidence type="ECO:0000259" key="6">
    <source>
        <dbReference type="Pfam" id="PF00266"/>
    </source>
</evidence>
<evidence type="ECO:0000313" key="7">
    <source>
        <dbReference type="EMBL" id="QJR36640.1"/>
    </source>
</evidence>
<name>A0A6M4IPI3_9BACT</name>
<sequence length="366" mass="39515">MSDFGTFFLPGPTEVRRDVLEAMLAPMLPHRGAIFEALFARIQDGLRPVFRTTRPVYVSSSSATGLMEAAIRCAAPGPILCMVNGAFSERFANIALACGRETRVVGGDWHQAVPLDVVESALRERRYAAITVVHSETSTGTLTSLPELAALAHQYDTAVLVDSVTGVGGVPVETDAWDLDFVLTGSQKALALPPGLAFGVASQRYIDQASQATARGLYFDMVEFEEFVHKNQTPSTPAISLLYATAVQGEHIARETIEARWARHTTMAEMTHAWVRSLREETGEPFCVYAPDHARSGTVTAIALPATLKGDDIVKGVARRGFVIGGGYGKLKSSTFRIGHMGDHTPDRLALCLDATADTIRELLAK</sequence>
<keyword evidence="8" id="KW-1185">Reference proteome</keyword>
<dbReference type="AlphaFoldDB" id="A0A6M4IPI3"/>
<dbReference type="PANTHER" id="PTHR21152">
    <property type="entry name" value="AMINOTRANSFERASE CLASS V"/>
    <property type="match status" value="1"/>
</dbReference>
<dbReference type="Proteomes" id="UP000500938">
    <property type="component" value="Chromosome"/>
</dbReference>
<protein>
    <submittedName>
        <fullName evidence="7">Alanine--glyoxylate aminotransferase family protein</fullName>
    </submittedName>
</protein>
<evidence type="ECO:0000256" key="1">
    <source>
        <dbReference type="ARBA" id="ARBA00001933"/>
    </source>
</evidence>
<dbReference type="Pfam" id="PF00266">
    <property type="entry name" value="Aminotran_5"/>
    <property type="match status" value="1"/>
</dbReference>
<dbReference type="GO" id="GO:0019265">
    <property type="term" value="P:glycine biosynthetic process, by transamination of glyoxylate"/>
    <property type="evidence" value="ECO:0007669"/>
    <property type="project" value="TreeGrafter"/>
</dbReference>
<comment type="similarity">
    <text evidence="2">Belongs to the class-V pyridoxal-phosphate-dependent aminotransferase family.</text>
</comment>
<gene>
    <name evidence="7" type="ORF">HKW67_14540</name>
</gene>
<evidence type="ECO:0000256" key="5">
    <source>
        <dbReference type="PIRSR" id="PIRSR000524-50"/>
    </source>
</evidence>
<dbReference type="GO" id="GO:0008453">
    <property type="term" value="F:alanine-glyoxylate transaminase activity"/>
    <property type="evidence" value="ECO:0007669"/>
    <property type="project" value="TreeGrafter"/>
</dbReference>
<reference evidence="7 8" key="1">
    <citation type="submission" date="2020-05" db="EMBL/GenBank/DDBJ databases">
        <title>Complete genome sequence of Gemmatimonas greenlandica TET16.</title>
        <authorList>
            <person name="Zeng Y."/>
        </authorList>
    </citation>
    <scope>NUCLEOTIDE SEQUENCE [LARGE SCALE GENOMIC DNA]</scope>
    <source>
        <strain evidence="7 8">TET16</strain>
    </source>
</reference>
<dbReference type="InterPro" id="IPR015422">
    <property type="entry name" value="PyrdxlP-dep_Trfase_small"/>
</dbReference>
<dbReference type="RefSeq" id="WP_171226073.1">
    <property type="nucleotide sequence ID" value="NZ_CP053085.1"/>
</dbReference>
<evidence type="ECO:0000256" key="4">
    <source>
        <dbReference type="PIRSR" id="PIRSR000524-1"/>
    </source>
</evidence>
<evidence type="ECO:0000313" key="8">
    <source>
        <dbReference type="Proteomes" id="UP000500938"/>
    </source>
</evidence>
<dbReference type="PIRSF" id="PIRSF000524">
    <property type="entry name" value="SPT"/>
    <property type="match status" value="1"/>
</dbReference>
<dbReference type="Gene3D" id="3.90.1150.10">
    <property type="entry name" value="Aspartate Aminotransferase, domain 1"/>
    <property type="match status" value="1"/>
</dbReference>
<proteinExistence type="inferred from homology"/>
<dbReference type="InterPro" id="IPR000192">
    <property type="entry name" value="Aminotrans_V_dom"/>
</dbReference>